<protein>
    <submittedName>
        <fullName evidence="2">Uncharacterized protein</fullName>
    </submittedName>
</protein>
<proteinExistence type="predicted"/>
<organism evidence="2 3">
    <name type="scientific">Oryza sativa subsp. japonica</name>
    <name type="common">Rice</name>
    <dbReference type="NCBI Taxonomy" id="39947"/>
    <lineage>
        <taxon>Eukaryota</taxon>
        <taxon>Viridiplantae</taxon>
        <taxon>Streptophyta</taxon>
        <taxon>Embryophyta</taxon>
        <taxon>Tracheophyta</taxon>
        <taxon>Spermatophyta</taxon>
        <taxon>Magnoliopsida</taxon>
        <taxon>Liliopsida</taxon>
        <taxon>Poales</taxon>
        <taxon>Poaceae</taxon>
        <taxon>BOP clade</taxon>
        <taxon>Oryzoideae</taxon>
        <taxon>Oryzeae</taxon>
        <taxon>Oryzinae</taxon>
        <taxon>Oryza</taxon>
        <taxon>Oryza sativa</taxon>
    </lineage>
</organism>
<feature type="transmembrane region" description="Helical" evidence="1">
    <location>
        <begin position="463"/>
        <end position="483"/>
    </location>
</feature>
<dbReference type="InterPro" id="IPR004158">
    <property type="entry name" value="DUF247_pln"/>
</dbReference>
<keyword evidence="1" id="KW-0472">Membrane</keyword>
<dbReference type="EMBL" id="AB026295">
    <property type="protein sequence ID" value="BAD67624.1"/>
    <property type="molecule type" value="Genomic_DNA"/>
</dbReference>
<evidence type="ECO:0000313" key="3">
    <source>
        <dbReference type="Proteomes" id="UP000000763"/>
    </source>
</evidence>
<dbReference type="PANTHER" id="PTHR31549">
    <property type="entry name" value="PROTEIN, PUTATIVE (DUF247)-RELATED-RELATED"/>
    <property type="match status" value="1"/>
</dbReference>
<reference evidence="3" key="2">
    <citation type="journal article" date="2008" name="Nucleic Acids Res.">
        <title>The rice annotation project database (RAP-DB): 2008 update.</title>
        <authorList>
            <consortium name="The rice annotation project (RAP)"/>
        </authorList>
    </citation>
    <scope>GENOME REANNOTATION</scope>
    <source>
        <strain evidence="3">cv. Nipponbare</strain>
    </source>
</reference>
<keyword evidence="1" id="KW-1133">Transmembrane helix</keyword>
<sequence>MAAWTAAAGMLGSAAYTRMRAENPSEFMPRRVLLSHAGLENEIDRGNSFWVKAALVYESVTGDHVDDHTRHLSRDLLLNLAAYCCPHVHPDPSPRRPQALSEGIDNKRKKTVVVKSIILESLFEKDKKKAEDDQLAKRTQHPDEGTEENKQVIDAIFLVVGFLPRLTKAAATGGGKGAAAAAARRDAVDESFKATHMQDIVTDVIKLENQLPIKHLLAVADLAEAAVHAAAGDIPGLKDDVAKALREYKLGFARANFDGVIRSFCSYYSPFFSKDEQAKKPDDAAISGELTLLDCLHASLVPPSSEAGGGAGGVKGGKTSRIPTAKELRRSGVRLEAGVEDGRAVVQFKEDAATLRLPALVFDFKLATVARNLLARELEEQSKPVTRYFQLMNELVEEVADVRILRRAGVVRGGSRGAGEVHELIKKIDGYATYPSVFMAMDVQVEKVKVFHEKRMNNFFVRYRPAIVAASSVVAASVVAIVATRKKRG</sequence>
<accession>Q5WA91</accession>
<evidence type="ECO:0000256" key="1">
    <source>
        <dbReference type="SAM" id="Phobius"/>
    </source>
</evidence>
<dbReference type="Pfam" id="PF03140">
    <property type="entry name" value="DUF247"/>
    <property type="match status" value="1"/>
</dbReference>
<evidence type="ECO:0000313" key="2">
    <source>
        <dbReference type="EMBL" id="BAD67624.1"/>
    </source>
</evidence>
<name>Q5WA91_ORYSJ</name>
<dbReference type="AlphaFoldDB" id="Q5WA91"/>
<reference evidence="3" key="1">
    <citation type="journal article" date="2005" name="Nature">
        <title>The map-based sequence of the rice genome.</title>
        <authorList>
            <consortium name="International rice genome sequencing project (IRGSP)"/>
            <person name="Matsumoto T."/>
            <person name="Wu J."/>
            <person name="Kanamori H."/>
            <person name="Katayose Y."/>
            <person name="Fujisawa M."/>
            <person name="Namiki N."/>
            <person name="Mizuno H."/>
            <person name="Yamamoto K."/>
            <person name="Antonio B.A."/>
            <person name="Baba T."/>
            <person name="Sakata K."/>
            <person name="Nagamura Y."/>
            <person name="Aoki H."/>
            <person name="Arikawa K."/>
            <person name="Arita K."/>
            <person name="Bito T."/>
            <person name="Chiden Y."/>
            <person name="Fujitsuka N."/>
            <person name="Fukunaka R."/>
            <person name="Hamada M."/>
            <person name="Harada C."/>
            <person name="Hayashi A."/>
            <person name="Hijishita S."/>
            <person name="Honda M."/>
            <person name="Hosokawa S."/>
            <person name="Ichikawa Y."/>
            <person name="Idonuma A."/>
            <person name="Iijima M."/>
            <person name="Ikeda M."/>
            <person name="Ikeno M."/>
            <person name="Ito K."/>
            <person name="Ito S."/>
            <person name="Ito T."/>
            <person name="Ito Y."/>
            <person name="Ito Y."/>
            <person name="Iwabuchi A."/>
            <person name="Kamiya K."/>
            <person name="Karasawa W."/>
            <person name="Kurita K."/>
            <person name="Katagiri S."/>
            <person name="Kikuta A."/>
            <person name="Kobayashi H."/>
            <person name="Kobayashi N."/>
            <person name="Machita K."/>
            <person name="Maehara T."/>
            <person name="Masukawa M."/>
            <person name="Mizubayashi T."/>
            <person name="Mukai Y."/>
            <person name="Nagasaki H."/>
            <person name="Nagata Y."/>
            <person name="Naito S."/>
            <person name="Nakashima M."/>
            <person name="Nakama Y."/>
            <person name="Nakamichi Y."/>
            <person name="Nakamura M."/>
            <person name="Meguro A."/>
            <person name="Negishi M."/>
            <person name="Ohta I."/>
            <person name="Ohta T."/>
            <person name="Okamoto M."/>
            <person name="Ono N."/>
            <person name="Saji S."/>
            <person name="Sakaguchi M."/>
            <person name="Sakai K."/>
            <person name="Shibata M."/>
            <person name="Shimokawa T."/>
            <person name="Song J."/>
            <person name="Takazaki Y."/>
            <person name="Terasawa K."/>
            <person name="Tsugane M."/>
            <person name="Tsuji K."/>
            <person name="Ueda S."/>
            <person name="Waki K."/>
            <person name="Yamagata H."/>
            <person name="Yamamoto M."/>
            <person name="Yamamoto S."/>
            <person name="Yamane H."/>
            <person name="Yoshiki S."/>
            <person name="Yoshihara R."/>
            <person name="Yukawa K."/>
            <person name="Zhong H."/>
            <person name="Yano M."/>
            <person name="Yuan Q."/>
            <person name="Ouyang S."/>
            <person name="Liu J."/>
            <person name="Jones K.M."/>
            <person name="Gansberger K."/>
            <person name="Moffat K."/>
            <person name="Hill J."/>
            <person name="Bera J."/>
            <person name="Fadrosh D."/>
            <person name="Jin S."/>
            <person name="Johri S."/>
            <person name="Kim M."/>
            <person name="Overton L."/>
            <person name="Reardon M."/>
            <person name="Tsitrin T."/>
            <person name="Vuong H."/>
            <person name="Weaver B."/>
            <person name="Ciecko A."/>
            <person name="Tallon L."/>
            <person name="Jackson J."/>
            <person name="Pai G."/>
            <person name="Aken S.V."/>
            <person name="Utterback T."/>
            <person name="Reidmuller S."/>
            <person name="Feldblyum T."/>
            <person name="Hsiao J."/>
            <person name="Zismann V."/>
            <person name="Iobst S."/>
            <person name="de Vazeille A.R."/>
            <person name="Buell C.R."/>
            <person name="Ying K."/>
            <person name="Li Y."/>
            <person name="Lu T."/>
            <person name="Huang Y."/>
            <person name="Zhao Q."/>
            <person name="Feng Q."/>
            <person name="Zhang L."/>
            <person name="Zhu J."/>
            <person name="Weng Q."/>
            <person name="Mu J."/>
            <person name="Lu Y."/>
            <person name="Fan D."/>
            <person name="Liu Y."/>
            <person name="Guan J."/>
            <person name="Zhang Y."/>
            <person name="Yu S."/>
            <person name="Liu X."/>
            <person name="Zhang Y."/>
            <person name="Hong G."/>
            <person name="Han B."/>
            <person name="Choisne N."/>
            <person name="Demange N."/>
            <person name="Orjeda G."/>
            <person name="Samain S."/>
            <person name="Cattolico L."/>
            <person name="Pelletier E."/>
            <person name="Couloux A."/>
            <person name="Segurens B."/>
            <person name="Wincker P."/>
            <person name="D'Hont A."/>
            <person name="Scarpelli C."/>
            <person name="Weissenbach J."/>
            <person name="Salanoubat M."/>
            <person name="Quetier F."/>
            <person name="Yu Y."/>
            <person name="Kim H.R."/>
            <person name="Rambo T."/>
            <person name="Currie J."/>
            <person name="Collura K."/>
            <person name="Luo M."/>
            <person name="Yang T."/>
            <person name="Ammiraju J.S.S."/>
            <person name="Engler F."/>
            <person name="Soderlund C."/>
            <person name="Wing R.A."/>
            <person name="Palmer L.E."/>
            <person name="de la Bastide M."/>
            <person name="Spiegel L."/>
            <person name="Nascimento L."/>
            <person name="Zutavern T."/>
            <person name="O'Shaughnessy A."/>
            <person name="Dike S."/>
            <person name="Dedhia N."/>
            <person name="Preston R."/>
            <person name="Balija V."/>
            <person name="McCombie W.R."/>
            <person name="Chow T."/>
            <person name="Chen H."/>
            <person name="Chung M."/>
            <person name="Chen C."/>
            <person name="Shaw J."/>
            <person name="Wu H."/>
            <person name="Hsiao K."/>
            <person name="Chao Y."/>
            <person name="Chu M."/>
            <person name="Cheng C."/>
            <person name="Hour A."/>
            <person name="Lee P."/>
            <person name="Lin S."/>
            <person name="Lin Y."/>
            <person name="Liou J."/>
            <person name="Liu S."/>
            <person name="Hsing Y."/>
            <person name="Raghuvanshi S."/>
            <person name="Mohanty A."/>
            <person name="Bharti A.K."/>
            <person name="Gaur A."/>
            <person name="Gupta V."/>
            <person name="Kumar D."/>
            <person name="Ravi V."/>
            <person name="Vij S."/>
            <person name="Kapur A."/>
            <person name="Khurana P."/>
            <person name="Khurana P."/>
            <person name="Khurana J.P."/>
            <person name="Tyagi A.K."/>
            <person name="Gaikwad K."/>
            <person name="Singh A."/>
            <person name="Dalal V."/>
            <person name="Srivastava S."/>
            <person name="Dixit A."/>
            <person name="Pal A.K."/>
            <person name="Ghazi I.A."/>
            <person name="Yadav M."/>
            <person name="Pandit A."/>
            <person name="Bhargava A."/>
            <person name="Sureshbabu K."/>
            <person name="Batra K."/>
            <person name="Sharma T.R."/>
            <person name="Mohapatra T."/>
            <person name="Singh N.K."/>
            <person name="Messing J."/>
            <person name="Nelson A.B."/>
            <person name="Fuks G."/>
            <person name="Kavchok S."/>
            <person name="Keizer G."/>
            <person name="Linton E."/>
            <person name="Llaca V."/>
            <person name="Song R."/>
            <person name="Tanyolac B."/>
            <person name="Young S."/>
            <person name="Ho-Il K."/>
            <person name="Hahn J.H."/>
            <person name="Sangsakoo G."/>
            <person name="Vanavichit A."/>
            <person name="de Mattos Luiz.A.T."/>
            <person name="Zimmer P.D."/>
            <person name="Malone G."/>
            <person name="Dellagostin O."/>
            <person name="de Oliveira A.C."/>
            <person name="Bevan M."/>
            <person name="Bancroft I."/>
            <person name="Minx P."/>
            <person name="Cordum H."/>
            <person name="Wilson R."/>
            <person name="Cheng Z."/>
            <person name="Jin W."/>
            <person name="Jiang J."/>
            <person name="Leong S.A."/>
            <person name="Iwama H."/>
            <person name="Gojobori T."/>
            <person name="Itoh T."/>
            <person name="Niimura Y."/>
            <person name="Fujii Y."/>
            <person name="Habara T."/>
            <person name="Sakai H."/>
            <person name="Sato Y."/>
            <person name="Wilson G."/>
            <person name="Kumar K."/>
            <person name="McCouch S."/>
            <person name="Juretic N."/>
            <person name="Hoen D."/>
            <person name="Wright S."/>
            <person name="Bruskiewich R."/>
            <person name="Bureau T."/>
            <person name="Miyao A."/>
            <person name="Hirochika H."/>
            <person name="Nishikawa T."/>
            <person name="Kadowaki K."/>
            <person name="Sugiura M."/>
            <person name="Burr B."/>
            <person name="Sasaki T."/>
        </authorList>
    </citation>
    <scope>NUCLEOTIDE SEQUENCE [LARGE SCALE GENOMIC DNA]</scope>
    <source>
        <strain evidence="3">cv. Nipponbare</strain>
    </source>
</reference>
<gene>
    <name evidence="2" type="primary">P0681F10.12</name>
</gene>
<keyword evidence="1" id="KW-0812">Transmembrane</keyword>
<dbReference type="Proteomes" id="UP000000763">
    <property type="component" value="Chromosome 6"/>
</dbReference>
<dbReference type="PANTHER" id="PTHR31549:SF24">
    <property type="entry name" value="OS06G0160600 PROTEIN"/>
    <property type="match status" value="1"/>
</dbReference>